<reference evidence="5 6" key="1">
    <citation type="submission" date="2021-03" db="EMBL/GenBank/DDBJ databases">
        <title>Actinomadura violae sp. nov., isolated from lichen in Thailand.</title>
        <authorList>
            <person name="Kanchanasin P."/>
            <person name="Saeng-In P."/>
            <person name="Phongsopitanun W."/>
            <person name="Yuki M."/>
            <person name="Kudo T."/>
            <person name="Ohkuma M."/>
            <person name="Tanasupawat S."/>
        </authorList>
    </citation>
    <scope>NUCLEOTIDE SEQUENCE [LARGE SCALE GENOMIC DNA]</scope>
    <source>
        <strain evidence="5 6">LCR2-06</strain>
    </source>
</reference>
<evidence type="ECO:0000256" key="2">
    <source>
        <dbReference type="ARBA" id="ARBA00023125"/>
    </source>
</evidence>
<dbReference type="SMART" id="SM00342">
    <property type="entry name" value="HTH_ARAC"/>
    <property type="match status" value="1"/>
</dbReference>
<evidence type="ECO:0000259" key="4">
    <source>
        <dbReference type="PROSITE" id="PS01124"/>
    </source>
</evidence>
<dbReference type="PANTHER" id="PTHR46796">
    <property type="entry name" value="HTH-TYPE TRANSCRIPTIONAL ACTIVATOR RHAS-RELATED"/>
    <property type="match status" value="1"/>
</dbReference>
<dbReference type="PROSITE" id="PS00041">
    <property type="entry name" value="HTH_ARAC_FAMILY_1"/>
    <property type="match status" value="1"/>
</dbReference>
<comment type="caution">
    <text evidence="5">The sequence shown here is derived from an EMBL/GenBank/DDBJ whole genome shotgun (WGS) entry which is preliminary data.</text>
</comment>
<dbReference type="RefSeq" id="WP_208248228.1">
    <property type="nucleotide sequence ID" value="NZ_JAGEPF010000026.1"/>
</dbReference>
<dbReference type="InterPro" id="IPR009057">
    <property type="entry name" value="Homeodomain-like_sf"/>
</dbReference>
<dbReference type="InterPro" id="IPR018062">
    <property type="entry name" value="HTH_AraC-typ_CS"/>
</dbReference>
<dbReference type="InterPro" id="IPR018060">
    <property type="entry name" value="HTH_AraC"/>
</dbReference>
<evidence type="ECO:0000313" key="5">
    <source>
        <dbReference type="EMBL" id="MBO2463250.1"/>
    </source>
</evidence>
<keyword evidence="6" id="KW-1185">Reference proteome</keyword>
<accession>A0ABS3S2L3</accession>
<evidence type="ECO:0000256" key="3">
    <source>
        <dbReference type="ARBA" id="ARBA00023163"/>
    </source>
</evidence>
<dbReference type="EMBL" id="JAGEPF010000026">
    <property type="protein sequence ID" value="MBO2463250.1"/>
    <property type="molecule type" value="Genomic_DNA"/>
</dbReference>
<proteinExistence type="predicted"/>
<dbReference type="PRINTS" id="PR00032">
    <property type="entry name" value="HTHARAC"/>
</dbReference>
<dbReference type="InterPro" id="IPR020449">
    <property type="entry name" value="Tscrpt_reg_AraC-type_HTH"/>
</dbReference>
<sequence length="325" mass="36196">MKQMTLNRDDPPPKGHLARLDEIFAESPYPMRLLSDSPDTFRTSMRTLDLGTVNVVELTLPSSEVLRTTRLVRRSDPELCSVIFPVQGRLILSQADRQAALTTRDFALYDSSLPFRLKIAVDGETTKLVRAHLPRALVGMPADAMGRLLAMPLPGRTGVGGLLVRYLTDLAARAAEYRPADLPRLDAIAHDLLAAAVAHHLDADPALQNDSHRHGLLLRIEAFIRQHLRDPDLSPETIAGAHHISLGHLHRLFGARDTTVAAWIRRQRLEGARRDLSNPALQAVPVHRIAVRWGFRDHSTFTRAFRAAYGLPPKEYRHRARIGAG</sequence>
<feature type="domain" description="HTH araC/xylS-type" evidence="4">
    <location>
        <begin position="218"/>
        <end position="319"/>
    </location>
</feature>
<dbReference type="Gene3D" id="1.10.10.60">
    <property type="entry name" value="Homeodomain-like"/>
    <property type="match status" value="1"/>
</dbReference>
<dbReference type="Pfam" id="PF14525">
    <property type="entry name" value="AraC_binding_2"/>
    <property type="match status" value="1"/>
</dbReference>
<dbReference type="InterPro" id="IPR035418">
    <property type="entry name" value="AraC-bd_2"/>
</dbReference>
<keyword evidence="2" id="KW-0238">DNA-binding</keyword>
<dbReference type="Proteomes" id="UP000680206">
    <property type="component" value="Unassembled WGS sequence"/>
</dbReference>
<evidence type="ECO:0000256" key="1">
    <source>
        <dbReference type="ARBA" id="ARBA00023015"/>
    </source>
</evidence>
<protein>
    <submittedName>
        <fullName evidence="5">Helix-turn-helix domain-containing protein</fullName>
    </submittedName>
</protein>
<dbReference type="PROSITE" id="PS01124">
    <property type="entry name" value="HTH_ARAC_FAMILY_2"/>
    <property type="match status" value="1"/>
</dbReference>
<organism evidence="5 6">
    <name type="scientific">Actinomadura violacea</name>
    <dbReference type="NCBI Taxonomy" id="2819934"/>
    <lineage>
        <taxon>Bacteria</taxon>
        <taxon>Bacillati</taxon>
        <taxon>Actinomycetota</taxon>
        <taxon>Actinomycetes</taxon>
        <taxon>Streptosporangiales</taxon>
        <taxon>Thermomonosporaceae</taxon>
        <taxon>Actinomadura</taxon>
    </lineage>
</organism>
<dbReference type="Pfam" id="PF12833">
    <property type="entry name" value="HTH_18"/>
    <property type="match status" value="1"/>
</dbReference>
<evidence type="ECO:0000313" key="6">
    <source>
        <dbReference type="Proteomes" id="UP000680206"/>
    </source>
</evidence>
<keyword evidence="3" id="KW-0804">Transcription</keyword>
<dbReference type="InterPro" id="IPR050204">
    <property type="entry name" value="AraC_XylS_family_regulators"/>
</dbReference>
<dbReference type="SUPFAM" id="SSF46689">
    <property type="entry name" value="Homeodomain-like"/>
    <property type="match status" value="1"/>
</dbReference>
<name>A0ABS3S2L3_9ACTN</name>
<gene>
    <name evidence="5" type="ORF">J4709_37360</name>
</gene>
<keyword evidence="1" id="KW-0805">Transcription regulation</keyword>
<dbReference type="PANTHER" id="PTHR46796:SF6">
    <property type="entry name" value="ARAC SUBFAMILY"/>
    <property type="match status" value="1"/>
</dbReference>